<proteinExistence type="predicted"/>
<sequence>MKAIKKELEFKLQKGLCRPSKSTWARTLHFVLKKSGDWRPCRDYRVLNNVTIPYKYIIFNLTNCTHIKYYPKIFSFIDLIRTYQQILVHDADIPKTAMTTPSKRFEFPIMTNSLRNAAHTFQRFMNTVLSGLDFLFCNLNDILIISPDEGTH</sequence>
<dbReference type="CDD" id="cd01647">
    <property type="entry name" value="RT_LTR"/>
    <property type="match status" value="1"/>
</dbReference>
<dbReference type="AlphaFoldDB" id="A0A8X6GHN5"/>
<dbReference type="Gene3D" id="3.30.70.270">
    <property type="match status" value="1"/>
</dbReference>
<dbReference type="PANTHER" id="PTHR24559:SF444">
    <property type="entry name" value="REVERSE TRANSCRIPTASE DOMAIN-CONTAINING PROTEIN"/>
    <property type="match status" value="1"/>
</dbReference>
<dbReference type="InterPro" id="IPR043502">
    <property type="entry name" value="DNA/RNA_pol_sf"/>
</dbReference>
<dbReference type="EMBL" id="BMAO01035589">
    <property type="protein sequence ID" value="GFR04547.1"/>
    <property type="molecule type" value="Genomic_DNA"/>
</dbReference>
<comment type="caution">
    <text evidence="2">The sequence shown here is derived from an EMBL/GenBank/DDBJ whole genome shotgun (WGS) entry which is preliminary data.</text>
</comment>
<gene>
    <name evidence="2" type="primary">RF55_18857</name>
    <name evidence="2" type="ORF">TNCT_395191</name>
</gene>
<feature type="domain" description="Reverse transcriptase" evidence="1">
    <location>
        <begin position="32"/>
        <end position="149"/>
    </location>
</feature>
<dbReference type="PANTHER" id="PTHR24559">
    <property type="entry name" value="TRANSPOSON TY3-I GAG-POL POLYPROTEIN"/>
    <property type="match status" value="1"/>
</dbReference>
<organism evidence="2 3">
    <name type="scientific">Trichonephila clavata</name>
    <name type="common">Joro spider</name>
    <name type="synonym">Nephila clavata</name>
    <dbReference type="NCBI Taxonomy" id="2740835"/>
    <lineage>
        <taxon>Eukaryota</taxon>
        <taxon>Metazoa</taxon>
        <taxon>Ecdysozoa</taxon>
        <taxon>Arthropoda</taxon>
        <taxon>Chelicerata</taxon>
        <taxon>Arachnida</taxon>
        <taxon>Araneae</taxon>
        <taxon>Araneomorphae</taxon>
        <taxon>Entelegynae</taxon>
        <taxon>Araneoidea</taxon>
        <taxon>Nephilidae</taxon>
        <taxon>Trichonephila</taxon>
    </lineage>
</organism>
<dbReference type="Pfam" id="PF00078">
    <property type="entry name" value="RVT_1"/>
    <property type="match status" value="1"/>
</dbReference>
<dbReference type="GO" id="GO:0071897">
    <property type="term" value="P:DNA biosynthetic process"/>
    <property type="evidence" value="ECO:0007669"/>
    <property type="project" value="UniProtKB-ARBA"/>
</dbReference>
<dbReference type="Proteomes" id="UP000887116">
    <property type="component" value="Unassembled WGS sequence"/>
</dbReference>
<dbReference type="SUPFAM" id="SSF56672">
    <property type="entry name" value="DNA/RNA polymerases"/>
    <property type="match status" value="1"/>
</dbReference>
<accession>A0A8X6GHN5</accession>
<evidence type="ECO:0000259" key="1">
    <source>
        <dbReference type="Pfam" id="PF00078"/>
    </source>
</evidence>
<reference evidence="2" key="1">
    <citation type="submission" date="2020-07" db="EMBL/GenBank/DDBJ databases">
        <title>Multicomponent nature underlies the extraordinary mechanical properties of spider dragline silk.</title>
        <authorList>
            <person name="Kono N."/>
            <person name="Nakamura H."/>
            <person name="Mori M."/>
            <person name="Yoshida Y."/>
            <person name="Ohtoshi R."/>
            <person name="Malay A.D."/>
            <person name="Moran D.A.P."/>
            <person name="Tomita M."/>
            <person name="Numata K."/>
            <person name="Arakawa K."/>
        </authorList>
    </citation>
    <scope>NUCLEOTIDE SEQUENCE</scope>
</reference>
<keyword evidence="3" id="KW-1185">Reference proteome</keyword>
<dbReference type="OrthoDB" id="6426130at2759"/>
<dbReference type="InterPro" id="IPR000477">
    <property type="entry name" value="RT_dom"/>
</dbReference>
<dbReference type="InterPro" id="IPR053134">
    <property type="entry name" value="RNA-dir_DNA_polymerase"/>
</dbReference>
<protein>
    <submittedName>
        <fullName evidence="2">Gag pol polyprotein</fullName>
    </submittedName>
</protein>
<evidence type="ECO:0000313" key="2">
    <source>
        <dbReference type="EMBL" id="GFR04547.1"/>
    </source>
</evidence>
<dbReference type="Gene3D" id="3.10.10.10">
    <property type="entry name" value="HIV Type 1 Reverse Transcriptase, subunit A, domain 1"/>
    <property type="match status" value="1"/>
</dbReference>
<evidence type="ECO:0000313" key="3">
    <source>
        <dbReference type="Proteomes" id="UP000887116"/>
    </source>
</evidence>
<name>A0A8X6GHN5_TRICU</name>
<dbReference type="InterPro" id="IPR043128">
    <property type="entry name" value="Rev_trsase/Diguanyl_cyclase"/>
</dbReference>